<feature type="domain" description="Dynein heavy chain ATP-binding dynein motor region" evidence="2">
    <location>
        <begin position="19"/>
        <end position="72"/>
    </location>
</feature>
<name>A0A9D4DJK2_DREPO</name>
<dbReference type="PANTHER" id="PTHR22878">
    <property type="entry name" value="DYNEIN HEAVY CHAIN 6, AXONEMAL-LIKE-RELATED"/>
    <property type="match status" value="1"/>
</dbReference>
<dbReference type="Pfam" id="PF12781">
    <property type="entry name" value="AAA_9"/>
    <property type="match status" value="1"/>
</dbReference>
<dbReference type="EMBL" id="JAIWYP010000010">
    <property type="protein sequence ID" value="KAH3750464.1"/>
    <property type="molecule type" value="Genomic_DNA"/>
</dbReference>
<protein>
    <recommendedName>
        <fullName evidence="2">Dynein heavy chain ATP-binding dynein motor region domain-containing protein</fullName>
    </recommendedName>
</protein>
<dbReference type="GO" id="GO:0051959">
    <property type="term" value="F:dynein light intermediate chain binding"/>
    <property type="evidence" value="ECO:0007669"/>
    <property type="project" value="InterPro"/>
</dbReference>
<dbReference type="InterPro" id="IPR026983">
    <property type="entry name" value="DHC"/>
</dbReference>
<comment type="caution">
    <text evidence="3">The sequence shown here is derived from an EMBL/GenBank/DDBJ whole genome shotgun (WGS) entry which is preliminary data.</text>
</comment>
<evidence type="ECO:0000259" key="2">
    <source>
        <dbReference type="Pfam" id="PF12781"/>
    </source>
</evidence>
<dbReference type="InterPro" id="IPR027417">
    <property type="entry name" value="P-loop_NTPase"/>
</dbReference>
<feature type="chain" id="PRO_5038658356" description="Dynein heavy chain ATP-binding dynein motor region domain-containing protein" evidence="1">
    <location>
        <begin position="21"/>
        <end position="75"/>
    </location>
</feature>
<organism evidence="3 4">
    <name type="scientific">Dreissena polymorpha</name>
    <name type="common">Zebra mussel</name>
    <name type="synonym">Mytilus polymorpha</name>
    <dbReference type="NCBI Taxonomy" id="45954"/>
    <lineage>
        <taxon>Eukaryota</taxon>
        <taxon>Metazoa</taxon>
        <taxon>Spiralia</taxon>
        <taxon>Lophotrochozoa</taxon>
        <taxon>Mollusca</taxon>
        <taxon>Bivalvia</taxon>
        <taxon>Autobranchia</taxon>
        <taxon>Heteroconchia</taxon>
        <taxon>Euheterodonta</taxon>
        <taxon>Imparidentia</taxon>
        <taxon>Neoheterodontei</taxon>
        <taxon>Myida</taxon>
        <taxon>Dreissenoidea</taxon>
        <taxon>Dreissenidae</taxon>
        <taxon>Dreissena</taxon>
    </lineage>
</organism>
<dbReference type="GO" id="GO:0045505">
    <property type="term" value="F:dynein intermediate chain binding"/>
    <property type="evidence" value="ECO:0007669"/>
    <property type="project" value="InterPro"/>
</dbReference>
<evidence type="ECO:0000313" key="3">
    <source>
        <dbReference type="EMBL" id="KAH3750464.1"/>
    </source>
</evidence>
<sequence>MFLQGSVFCFVLILIKFSCPQNLKVIDLQQTDYMRTLEGAIQFGLPVLLQNVQERLDPSLDPVLNKSLMKIGKKC</sequence>
<keyword evidence="4" id="KW-1185">Reference proteome</keyword>
<gene>
    <name evidence="3" type="ORF">DPMN_184987</name>
</gene>
<reference evidence="3" key="1">
    <citation type="journal article" date="2019" name="bioRxiv">
        <title>The Genome of the Zebra Mussel, Dreissena polymorpha: A Resource for Invasive Species Research.</title>
        <authorList>
            <person name="McCartney M.A."/>
            <person name="Auch B."/>
            <person name="Kono T."/>
            <person name="Mallez S."/>
            <person name="Zhang Y."/>
            <person name="Obille A."/>
            <person name="Becker A."/>
            <person name="Abrahante J.E."/>
            <person name="Garbe J."/>
            <person name="Badalamenti J.P."/>
            <person name="Herman A."/>
            <person name="Mangelson H."/>
            <person name="Liachko I."/>
            <person name="Sullivan S."/>
            <person name="Sone E.D."/>
            <person name="Koren S."/>
            <person name="Silverstein K.A.T."/>
            <person name="Beckman K.B."/>
            <person name="Gohl D.M."/>
        </authorList>
    </citation>
    <scope>NUCLEOTIDE SEQUENCE</scope>
    <source>
        <strain evidence="3">Duluth1</strain>
        <tissue evidence="3">Whole animal</tissue>
    </source>
</reference>
<evidence type="ECO:0000313" key="4">
    <source>
        <dbReference type="Proteomes" id="UP000828390"/>
    </source>
</evidence>
<dbReference type="Proteomes" id="UP000828390">
    <property type="component" value="Unassembled WGS sequence"/>
</dbReference>
<dbReference type="AlphaFoldDB" id="A0A9D4DJK2"/>
<dbReference type="GO" id="GO:0007018">
    <property type="term" value="P:microtubule-based movement"/>
    <property type="evidence" value="ECO:0007669"/>
    <property type="project" value="InterPro"/>
</dbReference>
<dbReference type="Gene3D" id="3.40.50.300">
    <property type="entry name" value="P-loop containing nucleotide triphosphate hydrolases"/>
    <property type="match status" value="1"/>
</dbReference>
<reference evidence="3" key="2">
    <citation type="submission" date="2020-11" db="EMBL/GenBank/DDBJ databases">
        <authorList>
            <person name="McCartney M.A."/>
            <person name="Auch B."/>
            <person name="Kono T."/>
            <person name="Mallez S."/>
            <person name="Becker A."/>
            <person name="Gohl D.M."/>
            <person name="Silverstein K.A.T."/>
            <person name="Koren S."/>
            <person name="Bechman K.B."/>
            <person name="Herman A."/>
            <person name="Abrahante J.E."/>
            <person name="Garbe J."/>
        </authorList>
    </citation>
    <scope>NUCLEOTIDE SEQUENCE</scope>
    <source>
        <strain evidence="3">Duluth1</strain>
        <tissue evidence="3">Whole animal</tissue>
    </source>
</reference>
<keyword evidence="1" id="KW-0732">Signal</keyword>
<dbReference type="InterPro" id="IPR035706">
    <property type="entry name" value="AAA_9"/>
</dbReference>
<dbReference type="GO" id="GO:0030286">
    <property type="term" value="C:dynein complex"/>
    <property type="evidence" value="ECO:0007669"/>
    <property type="project" value="InterPro"/>
</dbReference>
<proteinExistence type="predicted"/>
<evidence type="ECO:0000256" key="1">
    <source>
        <dbReference type="SAM" id="SignalP"/>
    </source>
</evidence>
<dbReference type="PANTHER" id="PTHR22878:SF68">
    <property type="entry name" value="DYNEIN HEAVY CHAIN 6, AXONEMAL-LIKE"/>
    <property type="match status" value="1"/>
</dbReference>
<feature type="signal peptide" evidence="1">
    <location>
        <begin position="1"/>
        <end position="20"/>
    </location>
</feature>
<accession>A0A9D4DJK2</accession>